<dbReference type="InterPro" id="IPR051016">
    <property type="entry name" value="Diverse_Substrate_AcTransf"/>
</dbReference>
<evidence type="ECO:0000313" key="3">
    <source>
        <dbReference type="EMBL" id="URZ12474.1"/>
    </source>
</evidence>
<accession>A0A1S8MER9</accession>
<dbReference type="Gene3D" id="3.40.630.30">
    <property type="match status" value="1"/>
</dbReference>
<keyword evidence="2" id="KW-0012">Acyltransferase</keyword>
<dbReference type="PANTHER" id="PTHR10545">
    <property type="entry name" value="DIAMINE N-ACETYLTRANSFERASE"/>
    <property type="match status" value="1"/>
</dbReference>
<dbReference type="Pfam" id="PF00583">
    <property type="entry name" value="Acetyltransf_1"/>
    <property type="match status" value="1"/>
</dbReference>
<dbReference type="AlphaFoldDB" id="A0A1S8MER9"/>
<proteinExistence type="predicted"/>
<dbReference type="InterPro" id="IPR017255">
    <property type="entry name" value="AcTrfase_GNAT_prd"/>
</dbReference>
<sequence>MDIKIRTANENDYIHILELVKEVHALHVKNRPDIYLQTDSPLLKDTFKNLLTKSNIKIFVVEDTYNNKIIAYSIVQIILQRNISLLLKSKFAYIDHFCVKSTHQKLGIGKALFNHIVIFVKSQGVSSLQLTVCEFNKNAINFYESLGMSTRNRKMELNL</sequence>
<dbReference type="InterPro" id="IPR000182">
    <property type="entry name" value="GNAT_dom"/>
</dbReference>
<dbReference type="PIRSF" id="PIRSF037663">
    <property type="entry name" value="Acetyltransf_GNAT_prd"/>
    <property type="match status" value="1"/>
</dbReference>
<protein>
    <submittedName>
        <fullName evidence="3">Uncharacterized protein</fullName>
    </submittedName>
</protein>
<keyword evidence="1" id="KW-0808">Transferase</keyword>
<dbReference type="STRING" id="84029.CROST_27690"/>
<dbReference type="EMBL" id="CP096983">
    <property type="protein sequence ID" value="URZ12474.1"/>
    <property type="molecule type" value="Genomic_DNA"/>
</dbReference>
<dbReference type="CDD" id="cd04301">
    <property type="entry name" value="NAT_SF"/>
    <property type="match status" value="1"/>
</dbReference>
<evidence type="ECO:0000256" key="1">
    <source>
        <dbReference type="ARBA" id="ARBA00022679"/>
    </source>
</evidence>
<evidence type="ECO:0000256" key="2">
    <source>
        <dbReference type="ARBA" id="ARBA00023315"/>
    </source>
</evidence>
<dbReference type="Proteomes" id="UP000190951">
    <property type="component" value="Chromosome"/>
</dbReference>
<dbReference type="InterPro" id="IPR016181">
    <property type="entry name" value="Acyl_CoA_acyltransferase"/>
</dbReference>
<dbReference type="PANTHER" id="PTHR10545:SF29">
    <property type="entry name" value="GH14572P-RELATED"/>
    <property type="match status" value="1"/>
</dbReference>
<dbReference type="KEGG" id="crw:CROST_031960"/>
<name>A0A1S8MER9_9CLOT</name>
<dbReference type="SUPFAM" id="SSF55729">
    <property type="entry name" value="Acyl-CoA N-acyltransferases (Nat)"/>
    <property type="match status" value="1"/>
</dbReference>
<dbReference type="PROSITE" id="PS51186">
    <property type="entry name" value="GNAT"/>
    <property type="match status" value="1"/>
</dbReference>
<gene>
    <name evidence="3" type="ORF">CROST_031960</name>
</gene>
<evidence type="ECO:0000313" key="4">
    <source>
        <dbReference type="Proteomes" id="UP000190951"/>
    </source>
</evidence>
<dbReference type="RefSeq" id="WP_077832643.1">
    <property type="nucleotide sequence ID" value="NZ_CP096983.1"/>
</dbReference>
<organism evidence="3 4">
    <name type="scientific">Clostridium felsineum</name>
    <dbReference type="NCBI Taxonomy" id="36839"/>
    <lineage>
        <taxon>Bacteria</taxon>
        <taxon>Bacillati</taxon>
        <taxon>Bacillota</taxon>
        <taxon>Clostridia</taxon>
        <taxon>Eubacteriales</taxon>
        <taxon>Clostridiaceae</taxon>
        <taxon>Clostridium</taxon>
    </lineage>
</organism>
<reference evidence="3 4" key="1">
    <citation type="submission" date="2022-04" db="EMBL/GenBank/DDBJ databases">
        <title>Genome sequence of C. roseum typestrain.</title>
        <authorList>
            <person name="Poehlein A."/>
            <person name="Schoch T."/>
            <person name="Duerre P."/>
            <person name="Daniel R."/>
        </authorList>
    </citation>
    <scope>NUCLEOTIDE SEQUENCE [LARGE SCALE GENOMIC DNA]</scope>
    <source>
        <strain evidence="3 4">DSM 7320</strain>
    </source>
</reference>
<dbReference type="GO" id="GO:0008080">
    <property type="term" value="F:N-acetyltransferase activity"/>
    <property type="evidence" value="ECO:0007669"/>
    <property type="project" value="UniProtKB-ARBA"/>
</dbReference>
<keyword evidence="4" id="KW-1185">Reference proteome</keyword>